<reference evidence="2" key="1">
    <citation type="journal article" date="2023" name="G3 (Bethesda)">
        <title>A reference genome for the long-term kleptoplast-retaining sea slug Elysia crispata morphotype clarki.</title>
        <authorList>
            <person name="Eastman K.E."/>
            <person name="Pendleton A.L."/>
            <person name="Shaikh M.A."/>
            <person name="Suttiyut T."/>
            <person name="Ogas R."/>
            <person name="Tomko P."/>
            <person name="Gavelis G."/>
            <person name="Widhalm J.R."/>
            <person name="Wisecaver J.H."/>
        </authorList>
    </citation>
    <scope>NUCLEOTIDE SEQUENCE</scope>
    <source>
        <strain evidence="2">ECLA1</strain>
    </source>
</reference>
<evidence type="ECO:0000313" key="2">
    <source>
        <dbReference type="EMBL" id="KAK3780120.1"/>
    </source>
</evidence>
<dbReference type="Proteomes" id="UP001283361">
    <property type="component" value="Unassembled WGS sequence"/>
</dbReference>
<evidence type="ECO:0000256" key="1">
    <source>
        <dbReference type="SAM" id="MobiDB-lite"/>
    </source>
</evidence>
<gene>
    <name evidence="2" type="ORF">RRG08_051598</name>
</gene>
<keyword evidence="3" id="KW-1185">Reference proteome</keyword>
<name>A0AAE1DRY9_9GAST</name>
<proteinExistence type="predicted"/>
<protein>
    <submittedName>
        <fullName evidence="2">Uncharacterized protein</fullName>
    </submittedName>
</protein>
<evidence type="ECO:0000313" key="3">
    <source>
        <dbReference type="Proteomes" id="UP001283361"/>
    </source>
</evidence>
<comment type="caution">
    <text evidence="2">The sequence shown here is derived from an EMBL/GenBank/DDBJ whole genome shotgun (WGS) entry which is preliminary data.</text>
</comment>
<sequence length="132" mass="15649">MFFTIVILRHMLKCDLRRQQPYRGSNQAENEREISRHDTNGMGVIKMSKKSTTLNYFFKFSSQTFQNATFLRVQRVGTQRHRRAQTDTSGDPGPRRKILSLNTHWIRKESVVEYDHEIIQSEHNGQTRTEHK</sequence>
<organism evidence="2 3">
    <name type="scientific">Elysia crispata</name>
    <name type="common">lettuce slug</name>
    <dbReference type="NCBI Taxonomy" id="231223"/>
    <lineage>
        <taxon>Eukaryota</taxon>
        <taxon>Metazoa</taxon>
        <taxon>Spiralia</taxon>
        <taxon>Lophotrochozoa</taxon>
        <taxon>Mollusca</taxon>
        <taxon>Gastropoda</taxon>
        <taxon>Heterobranchia</taxon>
        <taxon>Euthyneura</taxon>
        <taxon>Panpulmonata</taxon>
        <taxon>Sacoglossa</taxon>
        <taxon>Placobranchoidea</taxon>
        <taxon>Plakobranchidae</taxon>
        <taxon>Elysia</taxon>
    </lineage>
</organism>
<accession>A0AAE1DRY9</accession>
<dbReference type="AlphaFoldDB" id="A0AAE1DRY9"/>
<feature type="region of interest" description="Disordered" evidence="1">
    <location>
        <begin position="76"/>
        <end position="98"/>
    </location>
</feature>
<dbReference type="EMBL" id="JAWDGP010002758">
    <property type="protein sequence ID" value="KAK3780120.1"/>
    <property type="molecule type" value="Genomic_DNA"/>
</dbReference>